<dbReference type="GO" id="GO:0008410">
    <property type="term" value="F:CoA-transferase activity"/>
    <property type="evidence" value="ECO:0007669"/>
    <property type="project" value="TreeGrafter"/>
</dbReference>
<dbReference type="Gene3D" id="3.30.1540.10">
    <property type="entry name" value="formyl-coa transferase, domain 3"/>
    <property type="match status" value="1"/>
</dbReference>
<dbReference type="Gene3D" id="3.40.50.10540">
    <property type="entry name" value="Crotonobetainyl-coa:carnitine coa-transferase, domain 1"/>
    <property type="match status" value="1"/>
</dbReference>
<name>A0A9W6L596_9PSEU</name>
<keyword evidence="3" id="KW-1185">Reference proteome</keyword>
<evidence type="ECO:0000313" key="3">
    <source>
        <dbReference type="Proteomes" id="UP001143463"/>
    </source>
</evidence>
<dbReference type="Pfam" id="PF02515">
    <property type="entry name" value="CoA_transf_3"/>
    <property type="match status" value="1"/>
</dbReference>
<dbReference type="AlphaFoldDB" id="A0A9W6L596"/>
<keyword evidence="1 2" id="KW-0808">Transferase</keyword>
<protein>
    <submittedName>
        <fullName evidence="2">CoA transferase</fullName>
    </submittedName>
</protein>
<dbReference type="Proteomes" id="UP001143463">
    <property type="component" value="Unassembled WGS sequence"/>
</dbReference>
<reference evidence="2" key="1">
    <citation type="journal article" date="2014" name="Int. J. Syst. Evol. Microbiol.">
        <title>Complete genome sequence of Corynebacterium casei LMG S-19264T (=DSM 44701T), isolated from a smear-ripened cheese.</title>
        <authorList>
            <consortium name="US DOE Joint Genome Institute (JGI-PGF)"/>
            <person name="Walter F."/>
            <person name="Albersmeier A."/>
            <person name="Kalinowski J."/>
            <person name="Ruckert C."/>
        </authorList>
    </citation>
    <scope>NUCLEOTIDE SEQUENCE</scope>
    <source>
        <strain evidence="2">VKM Ac-1069</strain>
    </source>
</reference>
<dbReference type="PANTHER" id="PTHR48207">
    <property type="entry name" value="SUCCINATE--HYDROXYMETHYLGLUTARATE COA-TRANSFERASE"/>
    <property type="match status" value="1"/>
</dbReference>
<dbReference type="PANTHER" id="PTHR48207:SF3">
    <property type="entry name" value="SUCCINATE--HYDROXYMETHYLGLUTARATE COA-TRANSFERASE"/>
    <property type="match status" value="1"/>
</dbReference>
<dbReference type="SUPFAM" id="SSF89796">
    <property type="entry name" value="CoA-transferase family III (CaiB/BaiF)"/>
    <property type="match status" value="1"/>
</dbReference>
<dbReference type="InterPro" id="IPR023606">
    <property type="entry name" value="CoA-Trfase_III_dom_1_sf"/>
</dbReference>
<evidence type="ECO:0000256" key="1">
    <source>
        <dbReference type="ARBA" id="ARBA00022679"/>
    </source>
</evidence>
<gene>
    <name evidence="2" type="ORF">GCM10017577_34910</name>
</gene>
<reference evidence="2" key="2">
    <citation type="submission" date="2023-01" db="EMBL/GenBank/DDBJ databases">
        <authorList>
            <person name="Sun Q."/>
            <person name="Evtushenko L."/>
        </authorList>
    </citation>
    <scope>NUCLEOTIDE SEQUENCE</scope>
    <source>
        <strain evidence="2">VKM Ac-1069</strain>
    </source>
</reference>
<proteinExistence type="predicted"/>
<comment type="caution">
    <text evidence="2">The sequence shown here is derived from an EMBL/GenBank/DDBJ whole genome shotgun (WGS) entry which is preliminary data.</text>
</comment>
<sequence length="408" mass="43770">MDGVRVIEMARVLAGPTVAQLMAEYGADVIKVEPAPAGDPARGLPYLRDGRSGYFIQANRGKRSVCLDFRSDEGKALILDLVRHSDVLVESFRPGVLAEMGLGWEVLHGANPRLVLCSVTGLGYGGPLSHKPGYDTIGAAMSGVAHVSGPVGGPPMLPGPAMGDAATGVYGFGGVAAALFQRERTGLGEWVQVSLLDTYMAFHEINVQAYSGSGGTQVPEASGNFHATVCPAGFFRCRDRYLFVACVSPGDWPRIAAAIGRPELARAPGYATNDERAAHREEVNALVEDWLATVADPEEAVRVLTEHRVACELIRTLPEAVTHPHNVARRVVREVTDEVWGSLTVPGLPIRFAGMTERDLHAHELGADNRAVLREILDLDDARIDELEKAHVLQGPASRTPDLIEEPS</sequence>
<evidence type="ECO:0000313" key="2">
    <source>
        <dbReference type="EMBL" id="GLL12350.1"/>
    </source>
</evidence>
<organism evidence="2 3">
    <name type="scientific">Pseudonocardia halophobica</name>
    <dbReference type="NCBI Taxonomy" id="29401"/>
    <lineage>
        <taxon>Bacteria</taxon>
        <taxon>Bacillati</taxon>
        <taxon>Actinomycetota</taxon>
        <taxon>Actinomycetes</taxon>
        <taxon>Pseudonocardiales</taxon>
        <taxon>Pseudonocardiaceae</taxon>
        <taxon>Pseudonocardia</taxon>
    </lineage>
</organism>
<dbReference type="InterPro" id="IPR050483">
    <property type="entry name" value="CoA-transferase_III_domain"/>
</dbReference>
<accession>A0A9W6L596</accession>
<dbReference type="InterPro" id="IPR044855">
    <property type="entry name" value="CoA-Trfase_III_dom3_sf"/>
</dbReference>
<dbReference type="InterPro" id="IPR003673">
    <property type="entry name" value="CoA-Trfase_fam_III"/>
</dbReference>
<dbReference type="EMBL" id="BSFQ01000013">
    <property type="protein sequence ID" value="GLL12350.1"/>
    <property type="molecule type" value="Genomic_DNA"/>
</dbReference>